<dbReference type="InterPro" id="IPR011969">
    <property type="entry name" value="Clan_AA_Asp_peptidase_C"/>
</dbReference>
<dbReference type="GO" id="GO:0008233">
    <property type="term" value="F:peptidase activity"/>
    <property type="evidence" value="ECO:0007669"/>
    <property type="project" value="UniProtKB-KW"/>
</dbReference>
<keyword evidence="1" id="KW-0472">Membrane</keyword>
<dbReference type="EMBL" id="JAGSPA010000003">
    <property type="protein sequence ID" value="MBV7256926.1"/>
    <property type="molecule type" value="Genomic_DNA"/>
</dbReference>
<protein>
    <submittedName>
        <fullName evidence="2">TIGR02281 family clan AA aspartic protease</fullName>
        <ecNumber evidence="2">3.4.23.-</ecNumber>
    </submittedName>
</protein>
<organism evidence="2 3">
    <name type="scientific">Pacificimonas pallii</name>
    <dbReference type="NCBI Taxonomy" id="2827236"/>
    <lineage>
        <taxon>Bacteria</taxon>
        <taxon>Pseudomonadati</taxon>
        <taxon>Pseudomonadota</taxon>
        <taxon>Alphaproteobacteria</taxon>
        <taxon>Sphingomonadales</taxon>
        <taxon>Sphingosinicellaceae</taxon>
        <taxon>Pacificimonas</taxon>
    </lineage>
</organism>
<dbReference type="RefSeq" id="WP_218445765.1">
    <property type="nucleotide sequence ID" value="NZ_JAGSPA010000003.1"/>
</dbReference>
<dbReference type="InterPro" id="IPR034122">
    <property type="entry name" value="Retropepsin-like_bacterial"/>
</dbReference>
<evidence type="ECO:0000313" key="3">
    <source>
        <dbReference type="Proteomes" id="UP000722336"/>
    </source>
</evidence>
<evidence type="ECO:0000256" key="1">
    <source>
        <dbReference type="SAM" id="Phobius"/>
    </source>
</evidence>
<dbReference type="NCBIfam" id="TIGR02281">
    <property type="entry name" value="clan_AA_DTGA"/>
    <property type="match status" value="1"/>
</dbReference>
<dbReference type="Pfam" id="PF13975">
    <property type="entry name" value="gag-asp_proteas"/>
    <property type="match status" value="1"/>
</dbReference>
<feature type="transmembrane region" description="Helical" evidence="1">
    <location>
        <begin position="39"/>
        <end position="59"/>
    </location>
</feature>
<gene>
    <name evidence="2" type="ORF">KCG44_09035</name>
</gene>
<dbReference type="Proteomes" id="UP000722336">
    <property type="component" value="Unassembled WGS sequence"/>
</dbReference>
<keyword evidence="1" id="KW-1133">Transmembrane helix</keyword>
<accession>A0ABS6SF15</accession>
<keyword evidence="3" id="KW-1185">Reference proteome</keyword>
<dbReference type="CDD" id="cd05483">
    <property type="entry name" value="retropepsin_like_bacteria"/>
    <property type="match status" value="1"/>
</dbReference>
<name>A0ABS6SF15_9SPHN</name>
<dbReference type="GO" id="GO:0006508">
    <property type="term" value="P:proteolysis"/>
    <property type="evidence" value="ECO:0007669"/>
    <property type="project" value="UniProtKB-KW"/>
</dbReference>
<feature type="transmembrane region" description="Helical" evidence="1">
    <location>
        <begin position="6"/>
        <end position="27"/>
    </location>
</feature>
<keyword evidence="2" id="KW-0645">Protease</keyword>
<comment type="caution">
    <text evidence="2">The sequence shown here is derived from an EMBL/GenBank/DDBJ whole genome shotgun (WGS) entry which is preliminary data.</text>
</comment>
<keyword evidence="1" id="KW-0812">Transmembrane</keyword>
<sequence>MNEWQSMNAIYLGGFLILLILALIPRLKGIGFTKTAQMVLAWVVIFGGLVLIVAEWPTIRSALDPASPVVEGDEIRIRAREDGHFYIRGNVNGQSALFLIDTGATGIVLNMETAEDAGFPAEELRFDGTASTANGLVRIAAARVAQFDVGPVSLDGEMVAVNEGQLDENLLGMTFLNRLQSWRVEQGVLILVP</sequence>
<reference evidence="2 3" key="1">
    <citation type="submission" date="2021-04" db="EMBL/GenBank/DDBJ databases">
        <authorList>
            <person name="Pira H."/>
            <person name="Risdian C."/>
            <person name="Wink J."/>
        </authorList>
    </citation>
    <scope>NUCLEOTIDE SEQUENCE [LARGE SCALE GENOMIC DNA]</scope>
    <source>
        <strain evidence="2 3">WHA3</strain>
    </source>
</reference>
<evidence type="ECO:0000313" key="2">
    <source>
        <dbReference type="EMBL" id="MBV7256926.1"/>
    </source>
</evidence>
<proteinExistence type="predicted"/>
<dbReference type="EC" id="3.4.23.-" evidence="2"/>
<keyword evidence="2" id="KW-0378">Hydrolase</keyword>